<keyword evidence="1" id="KW-0732">Signal</keyword>
<reference evidence="2 3" key="1">
    <citation type="submission" date="2019-01" db="EMBL/GenBank/DDBJ databases">
        <title>Ancylomarina salipaludis sp. nov., isolated from a salt marsh.</title>
        <authorList>
            <person name="Yoon J.-H."/>
        </authorList>
    </citation>
    <scope>NUCLEOTIDE SEQUENCE [LARGE SCALE GENOMIC DNA]</scope>
    <source>
        <strain evidence="2 3">SHSM-M15</strain>
    </source>
</reference>
<name>A0A4Q1JS59_9BACT</name>
<organism evidence="2 3">
    <name type="scientific">Ancylomarina salipaludis</name>
    <dbReference type="NCBI Taxonomy" id="2501299"/>
    <lineage>
        <taxon>Bacteria</taxon>
        <taxon>Pseudomonadati</taxon>
        <taxon>Bacteroidota</taxon>
        <taxon>Bacteroidia</taxon>
        <taxon>Marinilabiliales</taxon>
        <taxon>Marinifilaceae</taxon>
        <taxon>Ancylomarina</taxon>
    </lineage>
</organism>
<gene>
    <name evidence="2" type="ORF">EO244_01710</name>
</gene>
<proteinExistence type="predicted"/>
<feature type="signal peptide" evidence="1">
    <location>
        <begin position="1"/>
        <end position="32"/>
    </location>
</feature>
<evidence type="ECO:0000256" key="1">
    <source>
        <dbReference type="SAM" id="SignalP"/>
    </source>
</evidence>
<dbReference type="EMBL" id="SAXA01000001">
    <property type="protein sequence ID" value="RXQ97625.1"/>
    <property type="molecule type" value="Genomic_DNA"/>
</dbReference>
<protein>
    <submittedName>
        <fullName evidence="2">Uncharacterized protein</fullName>
    </submittedName>
</protein>
<evidence type="ECO:0000313" key="3">
    <source>
        <dbReference type="Proteomes" id="UP000289703"/>
    </source>
</evidence>
<feature type="chain" id="PRO_5020622387" evidence="1">
    <location>
        <begin position="33"/>
        <end position="423"/>
    </location>
</feature>
<evidence type="ECO:0000313" key="2">
    <source>
        <dbReference type="EMBL" id="RXQ97625.1"/>
    </source>
</evidence>
<keyword evidence="3" id="KW-1185">Reference proteome</keyword>
<sequence>MKKYPHTQSRLKLLFLFTLLTGLTTLSNSISAQSKCMIYGSVTTIEGKTYEGPIRWGNEEVFLSDIFNSEKISNPYIKYLNKSNFKTTYKSSTHTHSRDWVNISVHTDRQSTSSFDRKFQCRFGDIKSITVTGRESVSLELKSEKFINLKGGSNDVNTSISVLDIELGLINLNWNKVDIIRFFRPAQKINDSFGQGIYGKLTTTQGEFTGFVQWDHDERLLDDVLDGNSSDGNLKIPFRKINNITKQENGCLVKLNSGREIELYSTNDVNSSNKGIIMSLPNIGRADFDWKHFISFEIMSELETENLCDTLFPESERLYGKIVTKSGKEFEGVIVYDLDEAMDSELLNGYNDDIKFSIPFRNIKSIKPMAEDYSSIELKSGEKLFLGDQADVSYKNAGIIIFTSSEEYHIVKWSELEKIIFME</sequence>
<comment type="caution">
    <text evidence="2">The sequence shown here is derived from an EMBL/GenBank/DDBJ whole genome shotgun (WGS) entry which is preliminary data.</text>
</comment>
<dbReference type="RefSeq" id="WP_129252303.1">
    <property type="nucleotide sequence ID" value="NZ_SAXA01000001.1"/>
</dbReference>
<dbReference type="OrthoDB" id="6195245at2"/>
<dbReference type="Proteomes" id="UP000289703">
    <property type="component" value="Unassembled WGS sequence"/>
</dbReference>
<accession>A0A4Q1JS59</accession>
<dbReference type="AlphaFoldDB" id="A0A4Q1JS59"/>